<feature type="transmembrane region" description="Helical" evidence="6">
    <location>
        <begin position="46"/>
        <end position="65"/>
    </location>
</feature>
<evidence type="ECO:0000256" key="1">
    <source>
        <dbReference type="ARBA" id="ARBA00004141"/>
    </source>
</evidence>
<evidence type="ECO:0000256" key="2">
    <source>
        <dbReference type="ARBA" id="ARBA00022692"/>
    </source>
</evidence>
<feature type="transmembrane region" description="Helical" evidence="6">
    <location>
        <begin position="273"/>
        <end position="292"/>
    </location>
</feature>
<feature type="transmembrane region" description="Helical" evidence="6">
    <location>
        <begin position="304"/>
        <end position="322"/>
    </location>
</feature>
<feature type="transmembrane region" description="Helical" evidence="6">
    <location>
        <begin position="334"/>
        <end position="356"/>
    </location>
</feature>
<gene>
    <name evidence="7" type="ORF">A3C58_01500</name>
</gene>
<sequence length="363" mass="41171">MSFFTNHIKKLDWVVIICSVCITLFGLMAIYSVSLAKDNFLNFEKQIIFFIIGFLLMLTISFLDYRILKNNSYLILILYFICLVLLAGLHFFAPDIRGTRGWYKVGLISLDPIEPAKIILIVLLAKYFSMRHIEMYKFRHIILSGFYVFLPAFLIFIKPDLGGTMILLLVWLSILMVSGIKIKHFLILLICFTLIAGFSWQFLFKDYQRDRILSFIFPQDVLGGSWSQAQTKIAIGSGKIFGQGLGNGSQVQYGFLPEPHTDFIFSVIAEERGIIGIGIFFLLYAILIWRILKVAIESQSNFPRLFAVGFAIVLIVQFTINIGMNLSMVPVVGIYLPFVSYGGSGLIASFISLGILQSIKVRR</sequence>
<dbReference type="PANTHER" id="PTHR30474">
    <property type="entry name" value="CELL CYCLE PROTEIN"/>
    <property type="match status" value="1"/>
</dbReference>
<feature type="transmembrane region" description="Helical" evidence="6">
    <location>
        <begin position="163"/>
        <end position="180"/>
    </location>
</feature>
<keyword evidence="5 6" id="KW-0472">Membrane</keyword>
<dbReference type="GO" id="GO:0032153">
    <property type="term" value="C:cell division site"/>
    <property type="evidence" value="ECO:0007669"/>
    <property type="project" value="TreeGrafter"/>
</dbReference>
<dbReference type="PANTHER" id="PTHR30474:SF1">
    <property type="entry name" value="PEPTIDOGLYCAN GLYCOSYLTRANSFERASE MRDB"/>
    <property type="match status" value="1"/>
</dbReference>
<keyword evidence="3" id="KW-0133">Cell shape</keyword>
<comment type="subcellular location">
    <subcellularLocation>
        <location evidence="1">Membrane</location>
        <topology evidence="1">Multi-pass membrane protein</topology>
    </subcellularLocation>
</comment>
<feature type="transmembrane region" description="Helical" evidence="6">
    <location>
        <begin position="105"/>
        <end position="128"/>
    </location>
</feature>
<evidence type="ECO:0000313" key="8">
    <source>
        <dbReference type="Proteomes" id="UP000178380"/>
    </source>
</evidence>
<dbReference type="GO" id="GO:0005886">
    <property type="term" value="C:plasma membrane"/>
    <property type="evidence" value="ECO:0007669"/>
    <property type="project" value="TreeGrafter"/>
</dbReference>
<protein>
    <recommendedName>
        <fullName evidence="9">Rod shape-determining protein RodA</fullName>
    </recommendedName>
</protein>
<dbReference type="GO" id="GO:0008360">
    <property type="term" value="P:regulation of cell shape"/>
    <property type="evidence" value="ECO:0007669"/>
    <property type="project" value="UniProtKB-KW"/>
</dbReference>
<dbReference type="AlphaFoldDB" id="A0A1G2HX65"/>
<feature type="transmembrane region" description="Helical" evidence="6">
    <location>
        <begin position="185"/>
        <end position="204"/>
    </location>
</feature>
<dbReference type="Proteomes" id="UP000178380">
    <property type="component" value="Unassembled WGS sequence"/>
</dbReference>
<dbReference type="STRING" id="1802205.A3C58_01500"/>
<keyword evidence="2 6" id="KW-0812">Transmembrane</keyword>
<accession>A0A1G2HX65</accession>
<reference evidence="7 8" key="1">
    <citation type="journal article" date="2016" name="Nat. Commun.">
        <title>Thousands of microbial genomes shed light on interconnected biogeochemical processes in an aquifer system.</title>
        <authorList>
            <person name="Anantharaman K."/>
            <person name="Brown C.T."/>
            <person name="Hug L.A."/>
            <person name="Sharon I."/>
            <person name="Castelle C.J."/>
            <person name="Probst A.J."/>
            <person name="Thomas B.C."/>
            <person name="Singh A."/>
            <person name="Wilkins M.J."/>
            <person name="Karaoz U."/>
            <person name="Brodie E.L."/>
            <person name="Williams K.H."/>
            <person name="Hubbard S.S."/>
            <person name="Banfield J.F."/>
        </authorList>
    </citation>
    <scope>NUCLEOTIDE SEQUENCE [LARGE SCALE GENOMIC DNA]</scope>
</reference>
<evidence type="ECO:0000256" key="6">
    <source>
        <dbReference type="SAM" id="Phobius"/>
    </source>
</evidence>
<dbReference type="InterPro" id="IPR001182">
    <property type="entry name" value="FtsW/RodA"/>
</dbReference>
<evidence type="ECO:0000256" key="3">
    <source>
        <dbReference type="ARBA" id="ARBA00022960"/>
    </source>
</evidence>
<feature type="transmembrane region" description="Helical" evidence="6">
    <location>
        <begin position="72"/>
        <end position="93"/>
    </location>
</feature>
<comment type="caution">
    <text evidence="7">The sequence shown here is derived from an EMBL/GenBank/DDBJ whole genome shotgun (WGS) entry which is preliminary data.</text>
</comment>
<dbReference type="Pfam" id="PF01098">
    <property type="entry name" value="FTSW_RODA_SPOVE"/>
    <property type="match status" value="1"/>
</dbReference>
<proteinExistence type="predicted"/>
<evidence type="ECO:0000313" key="7">
    <source>
        <dbReference type="EMBL" id="OGZ67057.1"/>
    </source>
</evidence>
<evidence type="ECO:0008006" key="9">
    <source>
        <dbReference type="Google" id="ProtNLM"/>
    </source>
</evidence>
<feature type="transmembrane region" description="Helical" evidence="6">
    <location>
        <begin position="12"/>
        <end position="34"/>
    </location>
</feature>
<organism evidence="7 8">
    <name type="scientific">Candidatus Staskawiczbacteria bacterium RIFCSPHIGHO2_02_FULL_34_10</name>
    <dbReference type="NCBI Taxonomy" id="1802205"/>
    <lineage>
        <taxon>Bacteria</taxon>
        <taxon>Candidatus Staskawicziibacteriota</taxon>
    </lineage>
</organism>
<name>A0A1G2HX65_9BACT</name>
<keyword evidence="4 6" id="KW-1133">Transmembrane helix</keyword>
<dbReference type="GO" id="GO:0015648">
    <property type="term" value="F:lipid-linked peptidoglycan transporter activity"/>
    <property type="evidence" value="ECO:0007669"/>
    <property type="project" value="TreeGrafter"/>
</dbReference>
<dbReference type="EMBL" id="MHOR01000017">
    <property type="protein sequence ID" value="OGZ67057.1"/>
    <property type="molecule type" value="Genomic_DNA"/>
</dbReference>
<evidence type="ECO:0000256" key="5">
    <source>
        <dbReference type="ARBA" id="ARBA00023136"/>
    </source>
</evidence>
<evidence type="ECO:0000256" key="4">
    <source>
        <dbReference type="ARBA" id="ARBA00022989"/>
    </source>
</evidence>
<feature type="transmembrane region" description="Helical" evidence="6">
    <location>
        <begin position="140"/>
        <end position="157"/>
    </location>
</feature>
<dbReference type="GO" id="GO:0051301">
    <property type="term" value="P:cell division"/>
    <property type="evidence" value="ECO:0007669"/>
    <property type="project" value="InterPro"/>
</dbReference>